<feature type="domain" description="DUF2207" evidence="3">
    <location>
        <begin position="47"/>
        <end position="247"/>
    </location>
</feature>
<dbReference type="HOGENOM" id="CLU_015045_2_0_7"/>
<dbReference type="OrthoDB" id="9767603at2"/>
<dbReference type="STRING" id="673862.BABL1_gene_823"/>
<protein>
    <submittedName>
        <fullName evidence="5">Predicted membrane protein (DUF2207)</fullName>
    </submittedName>
</protein>
<accession>V6DEZ9</accession>
<feature type="region of interest" description="Disordered" evidence="1">
    <location>
        <begin position="574"/>
        <end position="605"/>
    </location>
</feature>
<evidence type="ECO:0000256" key="2">
    <source>
        <dbReference type="SAM" id="Phobius"/>
    </source>
</evidence>
<evidence type="ECO:0000313" key="6">
    <source>
        <dbReference type="Proteomes" id="UP000018769"/>
    </source>
</evidence>
<organism evidence="5 6">
    <name type="scientific">Candidatus Babela massiliensis</name>
    <dbReference type="NCBI Taxonomy" id="673862"/>
    <lineage>
        <taxon>Bacteria</taxon>
        <taxon>Candidatus Babelota</taxon>
        <taxon>Candidatus Babeliae</taxon>
        <taxon>Candidatus Babeliales</taxon>
        <taxon>Candidatus Babeliaceae</taxon>
        <taxon>Candidatus Babela</taxon>
    </lineage>
</organism>
<name>V6DEZ9_9BACT</name>
<feature type="compositionally biased region" description="Gly residues" evidence="1">
    <location>
        <begin position="585"/>
        <end position="605"/>
    </location>
</feature>
<gene>
    <name evidence="5" type="ORF">BABL1_gene_823</name>
</gene>
<dbReference type="InterPro" id="IPR018702">
    <property type="entry name" value="DUF2207"/>
</dbReference>
<sequence>MIIINQNLKKTFKSMANYISKCKISNLIKVLILSNFFNNINALNDYIELFKVNIKINQDRTIDVKENISYVFQEDIKRHGIRREFPTKYYDRAGNNYNVSFNVLCILRDNSQESYKVINYRNGKQIFIGNAEKFITPGLHIYTINYKTDNQLGFFKDHDELYFNAIGTGWAVPIKKVIVKIQLPENLMKDLLNNSLSKDKLAFEAATGYFDTQERNYKAYLNNKGKLIFETTKILLPNQGITVAVGWPKNYIKEPTAYEKLKRFLSDNIYLILLLVGLVNLLAYYIRNLIKIKSKKKKGTIIPLFYPPKDLLPSAVRYIDKFGFDSKAFAAEIVNMAVHGLLKIGYKKNLLSQTYTIYKNSKLPQNIIKEHQVLLDILFNKNDEIQLIPNNGSIITRAINNLNGYLETLYGNKYFDYHTDTSTTAILISSLFVISSLWFNITIISIILIFGYLAIISIFYYLLKSYSPEGQKLFEDIQGFKQFLTVTESERFKIIGTPPDRTPELFEKYLPYAIALGVEKEWSKQFAPIFDKLKNYQPNWIAGPLDFHNINNITNFSYGLSNSLNSSILTSSNIPASTRPPGSNTGLGGGSRSGGGGGGGGGGAW</sequence>
<keyword evidence="6" id="KW-1185">Reference proteome</keyword>
<dbReference type="Pfam" id="PF20990">
    <property type="entry name" value="DUF2207_C"/>
    <property type="match status" value="1"/>
</dbReference>
<evidence type="ECO:0000259" key="4">
    <source>
        <dbReference type="Pfam" id="PF20990"/>
    </source>
</evidence>
<evidence type="ECO:0000256" key="1">
    <source>
        <dbReference type="SAM" id="MobiDB-lite"/>
    </source>
</evidence>
<feature type="transmembrane region" description="Helical" evidence="2">
    <location>
        <begin position="437"/>
        <end position="463"/>
    </location>
</feature>
<dbReference type="Proteomes" id="UP000018769">
    <property type="component" value="Chromosome I"/>
</dbReference>
<reference evidence="5 6" key="1">
    <citation type="journal article" date="2015" name="Biol. Direct">
        <title>Babela massiliensis, a representative of a widespread bacterial phylum with unusual adaptations to parasitism in amoebae.</title>
        <authorList>
            <person name="Pagnier I."/>
            <person name="Yutin N."/>
            <person name="Croce O."/>
            <person name="Makarova K.S."/>
            <person name="Wolf Y.I."/>
            <person name="Benamar S."/>
            <person name="Raoult D."/>
            <person name="Koonin E.V."/>
            <person name="La Scola B."/>
        </authorList>
    </citation>
    <scope>NUCLEOTIDE SEQUENCE [LARGE SCALE GENOMIC DNA]</scope>
    <source>
        <strain evidence="6">BABL1</strain>
    </source>
</reference>
<dbReference type="InterPro" id="IPR048389">
    <property type="entry name" value="YciQ-like_C"/>
</dbReference>
<evidence type="ECO:0000313" key="5">
    <source>
        <dbReference type="EMBL" id="CDK30129.1"/>
    </source>
</evidence>
<dbReference type="AlphaFoldDB" id="V6DEZ9"/>
<keyword evidence="2" id="KW-1133">Transmembrane helix</keyword>
<dbReference type="RefSeq" id="WP_023790901.1">
    <property type="nucleotide sequence ID" value="NC_023003.1"/>
</dbReference>
<dbReference type="PATRIC" id="fig|673862.3.peg.17"/>
<feature type="domain" description="Predicted membrane protein YciQ-like C-terminal" evidence="4">
    <location>
        <begin position="305"/>
        <end position="526"/>
    </location>
</feature>
<dbReference type="Pfam" id="PF09972">
    <property type="entry name" value="DUF2207"/>
    <property type="match status" value="1"/>
</dbReference>
<dbReference type="EMBL" id="HG793133">
    <property type="protein sequence ID" value="CDK30129.1"/>
    <property type="molecule type" value="Genomic_DNA"/>
</dbReference>
<keyword evidence="2" id="KW-0812">Transmembrane</keyword>
<keyword evidence="2" id="KW-0472">Membrane</keyword>
<proteinExistence type="predicted"/>
<feature type="transmembrane region" description="Helical" evidence="2">
    <location>
        <begin position="269"/>
        <end position="286"/>
    </location>
</feature>
<evidence type="ECO:0000259" key="3">
    <source>
        <dbReference type="Pfam" id="PF09972"/>
    </source>
</evidence>
<dbReference type="KEGG" id="dpb:BABL1_gene_823"/>
<dbReference type="eggNOG" id="COG4907">
    <property type="taxonomic scope" value="Bacteria"/>
</dbReference>